<evidence type="ECO:0000313" key="2">
    <source>
        <dbReference type="EMBL" id="MCL3993094.1"/>
    </source>
</evidence>
<comment type="caution">
    <text evidence="2">The sequence shown here is derived from an EMBL/GenBank/DDBJ whole genome shotgun (WGS) entry which is preliminary data.</text>
</comment>
<organism evidence="2 3">
    <name type="scientific">Streptomyces lavenduligriseus</name>
    <dbReference type="NCBI Taxonomy" id="67315"/>
    <lineage>
        <taxon>Bacteria</taxon>
        <taxon>Bacillati</taxon>
        <taxon>Actinomycetota</taxon>
        <taxon>Actinomycetes</taxon>
        <taxon>Kitasatosporales</taxon>
        <taxon>Streptomycetaceae</taxon>
        <taxon>Streptomyces</taxon>
    </lineage>
</organism>
<feature type="compositionally biased region" description="Gly residues" evidence="1">
    <location>
        <begin position="62"/>
        <end position="71"/>
    </location>
</feature>
<dbReference type="EMBL" id="JAMCCK010000009">
    <property type="protein sequence ID" value="MCL3993094.1"/>
    <property type="molecule type" value="Genomic_DNA"/>
</dbReference>
<accession>A0ABT0NNQ6</accession>
<dbReference type="RefSeq" id="WP_249457702.1">
    <property type="nucleotide sequence ID" value="NZ_JAMCCK010000009.1"/>
</dbReference>
<dbReference type="Proteomes" id="UP001202052">
    <property type="component" value="Unassembled WGS sequence"/>
</dbReference>
<keyword evidence="3" id="KW-1185">Reference proteome</keyword>
<sequence length="119" mass="12788">MTRAGRHDHGVPYAEVDAGDVDAALFTQEPAPDGRGVIVSGRCPRCHGTTRTLFPWARPGTGSKGGLGRLFGRGTTSRAEDEPEPLLAEVHLCECGHAHPQCPPDTQYIGCGASWRIRR</sequence>
<gene>
    <name evidence="2" type="ORF">M4438_06090</name>
</gene>
<evidence type="ECO:0000313" key="3">
    <source>
        <dbReference type="Proteomes" id="UP001202052"/>
    </source>
</evidence>
<evidence type="ECO:0000256" key="1">
    <source>
        <dbReference type="SAM" id="MobiDB-lite"/>
    </source>
</evidence>
<name>A0ABT0NNQ6_9ACTN</name>
<protein>
    <submittedName>
        <fullName evidence="2">Uncharacterized protein</fullName>
    </submittedName>
</protein>
<feature type="region of interest" description="Disordered" evidence="1">
    <location>
        <begin position="54"/>
        <end position="83"/>
    </location>
</feature>
<reference evidence="2 3" key="1">
    <citation type="submission" date="2022-05" db="EMBL/GenBank/DDBJ databases">
        <title>Genome Resource of Streptomyces lavenduligriseus GA1-1, a Strain with Broad-Spectrum Antifungal Activity against Phytopathogenic Fungi.</title>
        <authorList>
            <person name="Qi D."/>
        </authorList>
    </citation>
    <scope>NUCLEOTIDE SEQUENCE [LARGE SCALE GENOMIC DNA]</scope>
    <source>
        <strain evidence="2 3">GA1-1</strain>
    </source>
</reference>
<proteinExistence type="predicted"/>